<comment type="pathway">
    <text evidence="2">Protein modification; protein glycosylation.</text>
</comment>
<evidence type="ECO:0000256" key="4">
    <source>
        <dbReference type="ARBA" id="ARBA00012196"/>
    </source>
</evidence>
<comment type="catalytic activity">
    <reaction evidence="16">
        <text>L-seryl-[protein] + GDP-beta-L-fucose = 3-O-(alpha-L-fucosyl)-L-seryl-[protein] + GDP + H(+)</text>
        <dbReference type="Rhea" id="RHEA:63644"/>
        <dbReference type="Rhea" id="RHEA-COMP:9863"/>
        <dbReference type="Rhea" id="RHEA-COMP:17914"/>
        <dbReference type="ChEBI" id="CHEBI:15378"/>
        <dbReference type="ChEBI" id="CHEBI:29999"/>
        <dbReference type="ChEBI" id="CHEBI:57273"/>
        <dbReference type="ChEBI" id="CHEBI:58189"/>
        <dbReference type="ChEBI" id="CHEBI:189632"/>
        <dbReference type="EC" id="2.4.1.221"/>
    </reaction>
    <physiologicalReaction direction="left-to-right" evidence="16">
        <dbReference type="Rhea" id="RHEA:63645"/>
    </physiologicalReaction>
</comment>
<keyword evidence="13" id="KW-0119">Carbohydrate metabolism</keyword>
<keyword evidence="19" id="KW-1185">Reference proteome</keyword>
<evidence type="ECO:0000256" key="13">
    <source>
        <dbReference type="ARBA" id="ARBA00023277"/>
    </source>
</evidence>
<evidence type="ECO:0000256" key="14">
    <source>
        <dbReference type="ARBA" id="ARBA00033080"/>
    </source>
</evidence>
<dbReference type="Gene3D" id="3.40.50.11350">
    <property type="match status" value="1"/>
</dbReference>
<proteinExistence type="inferred from homology"/>
<evidence type="ECO:0000256" key="3">
    <source>
        <dbReference type="ARBA" id="ARBA00010626"/>
    </source>
</evidence>
<keyword evidence="11" id="KW-0325">Glycoprotein</keyword>
<dbReference type="InterPro" id="IPR039922">
    <property type="entry name" value="POFUT1"/>
</dbReference>
<keyword evidence="9" id="KW-0914">Notch signaling pathway</keyword>
<evidence type="ECO:0000256" key="8">
    <source>
        <dbReference type="ARBA" id="ARBA00022824"/>
    </source>
</evidence>
<dbReference type="Pfam" id="PF10250">
    <property type="entry name" value="O-FucT"/>
    <property type="match status" value="1"/>
</dbReference>
<evidence type="ECO:0000256" key="17">
    <source>
        <dbReference type="SAM" id="SignalP"/>
    </source>
</evidence>
<dbReference type="InterPro" id="IPR019378">
    <property type="entry name" value="GDP-Fuc_O-FucTrfase"/>
</dbReference>
<dbReference type="PANTHER" id="PTHR21420:SF10">
    <property type="entry name" value="GDP-FUCOSE PROTEIN O-FUCOSYLTRANSFERASE 1"/>
    <property type="match status" value="1"/>
</dbReference>
<feature type="chain" id="PRO_5043417812" description="GDP-fucose protein O-fucosyltransferase 1" evidence="17">
    <location>
        <begin position="21"/>
        <end position="396"/>
    </location>
</feature>
<dbReference type="GO" id="GO:0005783">
    <property type="term" value="C:endoplasmic reticulum"/>
    <property type="evidence" value="ECO:0007669"/>
    <property type="project" value="UniProtKB-SubCell"/>
</dbReference>
<organism evidence="18 19">
    <name type="scientific">Exocentrus adspersus</name>
    <dbReference type="NCBI Taxonomy" id="1586481"/>
    <lineage>
        <taxon>Eukaryota</taxon>
        <taxon>Metazoa</taxon>
        <taxon>Ecdysozoa</taxon>
        <taxon>Arthropoda</taxon>
        <taxon>Hexapoda</taxon>
        <taxon>Insecta</taxon>
        <taxon>Pterygota</taxon>
        <taxon>Neoptera</taxon>
        <taxon>Endopterygota</taxon>
        <taxon>Coleoptera</taxon>
        <taxon>Polyphaga</taxon>
        <taxon>Cucujiformia</taxon>
        <taxon>Chrysomeloidea</taxon>
        <taxon>Cerambycidae</taxon>
        <taxon>Lamiinae</taxon>
        <taxon>Acanthocinini</taxon>
        <taxon>Exocentrus</taxon>
    </lineage>
</organism>
<evidence type="ECO:0000256" key="15">
    <source>
        <dbReference type="ARBA" id="ARBA00047273"/>
    </source>
</evidence>
<reference evidence="18 19" key="1">
    <citation type="journal article" date="2023" name="Insect Mol. Biol.">
        <title>Genome sequencing provides insights into the evolution of gene families encoding plant cell wall-degrading enzymes in longhorned beetles.</title>
        <authorList>
            <person name="Shin N.R."/>
            <person name="Okamura Y."/>
            <person name="Kirsch R."/>
            <person name="Pauchet Y."/>
        </authorList>
    </citation>
    <scope>NUCLEOTIDE SEQUENCE [LARGE SCALE GENOMIC DNA]</scope>
    <source>
        <strain evidence="18">EAD_L_NR</strain>
    </source>
</reference>
<feature type="signal peptide" evidence="17">
    <location>
        <begin position="1"/>
        <end position="20"/>
    </location>
</feature>
<name>A0AAV8VBC8_9CUCU</name>
<sequence length="396" mass="46008">MIWYFRGYVLLMYLLQVCLTADIEFDPLGYVVYCPCMGRFGNQADHFLGVLRFAHDLNRTLVLPPWVEYRYGEPRSIQVPFNKYFKVNPLKEYHKVITMDVFMEQVAPYEWQENQRIAFCYMARGLGDSCNAKEGNPFGPFWDTFNIDFIGSEFYGPLHYDVQQNSMKKQWQEKYPPTKWPVLAFTGAPASFPVQAENRKLQKYMQWSDNIVKEATDFIKNSLPKGSFVGIHLRNGIDWVRACQHIPESPNLFAAAQCVGYHNEKGKATKDMCLPTKETIIRQLKRVIKNINNSNNNNNYDQTIQSVYVASDNNYMLDELKTALHRMKVQVFKNNNTSPHVDLAILGKSNYFIGNCISSFSAFVKRERDIKGFPSSFWAFPTERSNKNNDFTHDEL</sequence>
<evidence type="ECO:0000256" key="10">
    <source>
        <dbReference type="ARBA" id="ARBA00023157"/>
    </source>
</evidence>
<dbReference type="GO" id="GO:0046922">
    <property type="term" value="F:peptide-O-fucosyltransferase activity"/>
    <property type="evidence" value="ECO:0007669"/>
    <property type="project" value="UniProtKB-EC"/>
</dbReference>
<keyword evidence="8" id="KW-0256">Endoplasmic reticulum</keyword>
<keyword evidence="6" id="KW-0328">Glycosyltransferase</keyword>
<dbReference type="PANTHER" id="PTHR21420">
    <property type="entry name" value="GDP-FUCOSE PROTEIN O-FUCOSYLTRANSFERASE 1"/>
    <property type="match status" value="1"/>
</dbReference>
<dbReference type="Gene3D" id="3.40.50.11340">
    <property type="match status" value="1"/>
</dbReference>
<evidence type="ECO:0000313" key="18">
    <source>
        <dbReference type="EMBL" id="KAJ8911503.1"/>
    </source>
</evidence>
<evidence type="ECO:0000256" key="11">
    <source>
        <dbReference type="ARBA" id="ARBA00023180"/>
    </source>
</evidence>
<comment type="similarity">
    <text evidence="3">Belongs to the glycosyltransferase 65 family.</text>
</comment>
<evidence type="ECO:0000256" key="9">
    <source>
        <dbReference type="ARBA" id="ARBA00022976"/>
    </source>
</evidence>
<comment type="caution">
    <text evidence="18">The sequence shown here is derived from an EMBL/GenBank/DDBJ whole genome shotgun (WGS) entry which is preliminary data.</text>
</comment>
<dbReference type="EMBL" id="JANEYG010000185">
    <property type="protein sequence ID" value="KAJ8911503.1"/>
    <property type="molecule type" value="Genomic_DNA"/>
</dbReference>
<dbReference type="Proteomes" id="UP001159042">
    <property type="component" value="Unassembled WGS sequence"/>
</dbReference>
<dbReference type="CDD" id="cd11302">
    <property type="entry name" value="O-FucT-1"/>
    <property type="match status" value="1"/>
</dbReference>
<evidence type="ECO:0000256" key="16">
    <source>
        <dbReference type="ARBA" id="ARBA00048647"/>
    </source>
</evidence>
<comment type="catalytic activity">
    <reaction evidence="15">
        <text>L-threonyl-[protein] + GDP-beta-L-fucose = 3-O-(alpha-L-fucosyl)-L-threonyl-[protein] + GDP + H(+)</text>
        <dbReference type="Rhea" id="RHEA:70491"/>
        <dbReference type="Rhea" id="RHEA-COMP:11060"/>
        <dbReference type="Rhea" id="RHEA-COMP:17915"/>
        <dbReference type="ChEBI" id="CHEBI:15378"/>
        <dbReference type="ChEBI" id="CHEBI:30013"/>
        <dbReference type="ChEBI" id="CHEBI:57273"/>
        <dbReference type="ChEBI" id="CHEBI:58189"/>
        <dbReference type="ChEBI" id="CHEBI:189631"/>
        <dbReference type="EC" id="2.4.1.221"/>
    </reaction>
    <physiologicalReaction direction="left-to-right" evidence="15">
        <dbReference type="Rhea" id="RHEA:70492"/>
    </physiologicalReaction>
</comment>
<protein>
    <recommendedName>
        <fullName evidence="5">GDP-fucose protein O-fucosyltransferase 1</fullName>
        <ecNumber evidence="4">2.4.1.221</ecNumber>
    </recommendedName>
    <alternativeName>
        <fullName evidence="14">Peptide-O-fucosyltransferase 1</fullName>
    </alternativeName>
</protein>
<evidence type="ECO:0000313" key="19">
    <source>
        <dbReference type="Proteomes" id="UP001159042"/>
    </source>
</evidence>
<keyword evidence="7" id="KW-0808">Transferase</keyword>
<accession>A0AAV8VBC8</accession>
<evidence type="ECO:0000256" key="12">
    <source>
        <dbReference type="ARBA" id="ARBA00023253"/>
    </source>
</evidence>
<gene>
    <name evidence="18" type="ORF">NQ315_014428</name>
</gene>
<evidence type="ECO:0000256" key="2">
    <source>
        <dbReference type="ARBA" id="ARBA00004922"/>
    </source>
</evidence>
<evidence type="ECO:0000256" key="5">
    <source>
        <dbReference type="ARBA" id="ARBA00021745"/>
    </source>
</evidence>
<evidence type="ECO:0000256" key="1">
    <source>
        <dbReference type="ARBA" id="ARBA00004240"/>
    </source>
</evidence>
<keyword evidence="10" id="KW-1015">Disulfide bond</keyword>
<dbReference type="AlphaFoldDB" id="A0AAV8VBC8"/>
<dbReference type="GO" id="GO:0006004">
    <property type="term" value="P:fucose metabolic process"/>
    <property type="evidence" value="ECO:0007669"/>
    <property type="project" value="UniProtKB-KW"/>
</dbReference>
<keyword evidence="12" id="KW-0294">Fucose metabolism</keyword>
<evidence type="ECO:0000256" key="6">
    <source>
        <dbReference type="ARBA" id="ARBA00022676"/>
    </source>
</evidence>
<evidence type="ECO:0000256" key="7">
    <source>
        <dbReference type="ARBA" id="ARBA00022679"/>
    </source>
</evidence>
<comment type="subcellular location">
    <subcellularLocation>
        <location evidence="1">Endoplasmic reticulum</location>
    </subcellularLocation>
</comment>
<dbReference type="GO" id="GO:0007219">
    <property type="term" value="P:Notch signaling pathway"/>
    <property type="evidence" value="ECO:0007669"/>
    <property type="project" value="UniProtKB-KW"/>
</dbReference>
<dbReference type="EC" id="2.4.1.221" evidence="4"/>
<keyword evidence="17" id="KW-0732">Signal</keyword>